<comment type="subcellular location">
    <subcellularLocation>
        <location evidence="2">Cytoplasm</location>
    </subcellularLocation>
</comment>
<dbReference type="Proteomes" id="UP000252345">
    <property type="component" value="Unassembled WGS sequence"/>
</dbReference>
<evidence type="ECO:0000313" key="5">
    <source>
        <dbReference type="Proteomes" id="UP000252345"/>
    </source>
</evidence>
<keyword evidence="5" id="KW-1185">Reference proteome</keyword>
<comment type="similarity">
    <text evidence="1 2">Belongs to the CutC family.</text>
</comment>
<dbReference type="Gene3D" id="3.20.20.380">
    <property type="entry name" value="Copper homeostasis (CutC) domain"/>
    <property type="match status" value="1"/>
</dbReference>
<feature type="region of interest" description="Disordered" evidence="3">
    <location>
        <begin position="213"/>
        <end position="232"/>
    </location>
</feature>
<dbReference type="Pfam" id="PF03932">
    <property type="entry name" value="CutC"/>
    <property type="match status" value="1"/>
</dbReference>
<evidence type="ECO:0000313" key="4">
    <source>
        <dbReference type="EMBL" id="RBP99185.1"/>
    </source>
</evidence>
<protein>
    <recommendedName>
        <fullName evidence="2">PF03932 family protein CutC</fullName>
    </recommendedName>
</protein>
<gene>
    <name evidence="2" type="primary">cutC</name>
    <name evidence="4" type="ORF">CRD59_05165</name>
</gene>
<evidence type="ECO:0000256" key="2">
    <source>
        <dbReference type="HAMAP-Rule" id="MF_00795"/>
    </source>
</evidence>
<dbReference type="EMBL" id="PDCH01000009">
    <property type="protein sequence ID" value="RBP99185.1"/>
    <property type="molecule type" value="Genomic_DNA"/>
</dbReference>
<dbReference type="SUPFAM" id="SSF110395">
    <property type="entry name" value="CutC-like"/>
    <property type="match status" value="1"/>
</dbReference>
<comment type="caution">
    <text evidence="2">Once thought to be involved in copper homeostasis, experiments in E.coli have shown this is not the case.</text>
</comment>
<evidence type="ECO:0000256" key="3">
    <source>
        <dbReference type="SAM" id="MobiDB-lite"/>
    </source>
</evidence>
<name>A0A366KBS4_9BIFI</name>
<dbReference type="InterPro" id="IPR005627">
    <property type="entry name" value="CutC-like"/>
</dbReference>
<dbReference type="HAMAP" id="MF_00795">
    <property type="entry name" value="CutC"/>
    <property type="match status" value="1"/>
</dbReference>
<dbReference type="OrthoDB" id="9815677at2"/>
<dbReference type="PANTHER" id="PTHR12598">
    <property type="entry name" value="COPPER HOMEOSTASIS PROTEIN CUTC"/>
    <property type="match status" value="1"/>
</dbReference>
<organism evidence="4 5">
    <name type="scientific">Bifidobacterium xylocopae</name>
    <dbReference type="NCBI Taxonomy" id="2493119"/>
    <lineage>
        <taxon>Bacteria</taxon>
        <taxon>Bacillati</taxon>
        <taxon>Actinomycetota</taxon>
        <taxon>Actinomycetes</taxon>
        <taxon>Bifidobacteriales</taxon>
        <taxon>Bifidobacteriaceae</taxon>
        <taxon>Bifidobacterium</taxon>
    </lineage>
</organism>
<comment type="caution">
    <text evidence="4">The sequence shown here is derived from an EMBL/GenBank/DDBJ whole genome shotgun (WGS) entry which is preliminary data.</text>
</comment>
<dbReference type="GO" id="GO:0005737">
    <property type="term" value="C:cytoplasm"/>
    <property type="evidence" value="ECO:0007669"/>
    <property type="project" value="UniProtKB-SubCell"/>
</dbReference>
<dbReference type="AlphaFoldDB" id="A0A366KBS4"/>
<dbReference type="PANTHER" id="PTHR12598:SF0">
    <property type="entry name" value="COPPER HOMEOSTASIS PROTEIN CUTC HOMOLOG"/>
    <property type="match status" value="1"/>
</dbReference>
<proteinExistence type="inferred from homology"/>
<dbReference type="GO" id="GO:0005507">
    <property type="term" value="F:copper ion binding"/>
    <property type="evidence" value="ECO:0007669"/>
    <property type="project" value="TreeGrafter"/>
</dbReference>
<keyword evidence="2" id="KW-0963">Cytoplasm</keyword>
<accession>A0A366KBS4</accession>
<evidence type="ECO:0000256" key="1">
    <source>
        <dbReference type="ARBA" id="ARBA00007768"/>
    </source>
</evidence>
<sequence length="250" mass="25328">MRLEIAVQDLAGAAIARQAGADRVELCVALGATGGLTPSLGLVKQCAGAGLPLGVQVLVRPRGGDFIYNEEERVLQLEDARLAIRAGAAGIVTGGLDRQGGLDEGFMARMAQLVRTESSAEGRRVDLTCHRAFDVVGDRSAALETLIDLGYDRVLTSGGASAVPRGLDQLDALTRQAAGRIQIMAGGGLKPAGIKDAVAAGVDAVHMSARRMVASSGGPGGGGDEAQVERTDPGQVRAAVAALAAALALG</sequence>
<dbReference type="InterPro" id="IPR036822">
    <property type="entry name" value="CutC-like_dom_sf"/>
</dbReference>
<reference evidence="4 5" key="1">
    <citation type="submission" date="2017-10" db="EMBL/GenBank/DDBJ databases">
        <title>Bifidobacterium xylocopum sp. nov. and Bifidobacterium aemilianum sp. nov., from the carpenter bee (Xylocopa violacea) digestive tract.</title>
        <authorList>
            <person name="Alberoni D."/>
            <person name="Baffoni L."/>
            <person name="Di Gioia D."/>
            <person name="Gaggia F."/>
            <person name="Biavati B."/>
        </authorList>
    </citation>
    <scope>NUCLEOTIDE SEQUENCE [LARGE SCALE GENOMIC DNA]</scope>
    <source>
        <strain evidence="4 5">XV2</strain>
    </source>
</reference>